<gene>
    <name evidence="1" type="ORF">EB796_000812</name>
</gene>
<comment type="caution">
    <text evidence="1">The sequence shown here is derived from an EMBL/GenBank/DDBJ whole genome shotgun (WGS) entry which is preliminary data.</text>
</comment>
<sequence length="129" mass="14455">MRAVKKKYRFCCTPRDSTSRSWYYQRGSRFGKSPEEPRLHGTGFVIANWFLHSCQTPYAVGERLSILRVNTKRGDLLVLSAYAPKLGADPDVKDLFYNQLEDTVGKASPSNCIILLGAMNAKLGTDCMS</sequence>
<protein>
    <recommendedName>
        <fullName evidence="3">Craniofacial development protein 2</fullName>
    </recommendedName>
</protein>
<evidence type="ECO:0000313" key="2">
    <source>
        <dbReference type="Proteomes" id="UP000593567"/>
    </source>
</evidence>
<reference evidence="1" key="1">
    <citation type="submission" date="2020-06" db="EMBL/GenBank/DDBJ databases">
        <title>Draft genome of Bugula neritina, a colonial animal packing powerful symbionts and potential medicines.</title>
        <authorList>
            <person name="Rayko M."/>
        </authorList>
    </citation>
    <scope>NUCLEOTIDE SEQUENCE [LARGE SCALE GENOMIC DNA]</scope>
    <source>
        <strain evidence="1">Kwan_BN1</strain>
    </source>
</reference>
<accession>A0A7J7KRQ7</accession>
<dbReference type="InterPro" id="IPR036691">
    <property type="entry name" value="Endo/exonu/phosph_ase_sf"/>
</dbReference>
<dbReference type="Proteomes" id="UP000593567">
    <property type="component" value="Unassembled WGS sequence"/>
</dbReference>
<evidence type="ECO:0000313" key="1">
    <source>
        <dbReference type="EMBL" id="KAF6040880.1"/>
    </source>
</evidence>
<proteinExistence type="predicted"/>
<keyword evidence="2" id="KW-1185">Reference proteome</keyword>
<dbReference type="AlphaFoldDB" id="A0A7J7KRQ7"/>
<evidence type="ECO:0008006" key="3">
    <source>
        <dbReference type="Google" id="ProtNLM"/>
    </source>
</evidence>
<dbReference type="Gene3D" id="3.60.10.10">
    <property type="entry name" value="Endonuclease/exonuclease/phosphatase"/>
    <property type="match status" value="1"/>
</dbReference>
<dbReference type="OrthoDB" id="6283378at2759"/>
<dbReference type="EMBL" id="VXIV02000095">
    <property type="protein sequence ID" value="KAF6040880.1"/>
    <property type="molecule type" value="Genomic_DNA"/>
</dbReference>
<organism evidence="1 2">
    <name type="scientific">Bugula neritina</name>
    <name type="common">Brown bryozoan</name>
    <name type="synonym">Sertularia neritina</name>
    <dbReference type="NCBI Taxonomy" id="10212"/>
    <lineage>
        <taxon>Eukaryota</taxon>
        <taxon>Metazoa</taxon>
        <taxon>Spiralia</taxon>
        <taxon>Lophotrochozoa</taxon>
        <taxon>Bryozoa</taxon>
        <taxon>Gymnolaemata</taxon>
        <taxon>Cheilostomatida</taxon>
        <taxon>Flustrina</taxon>
        <taxon>Buguloidea</taxon>
        <taxon>Bugulidae</taxon>
        <taxon>Bugula</taxon>
    </lineage>
</organism>
<name>A0A7J7KRQ7_BUGNE</name>